<dbReference type="EMBL" id="MN739840">
    <property type="protein sequence ID" value="QHT74178.1"/>
    <property type="molecule type" value="Genomic_DNA"/>
</dbReference>
<accession>A0A6C0H0V3</accession>
<proteinExistence type="predicted"/>
<name>A0A6C0H0V3_9ZZZZ</name>
<evidence type="ECO:0000313" key="1">
    <source>
        <dbReference type="EMBL" id="QHT74178.1"/>
    </source>
</evidence>
<organism evidence="1">
    <name type="scientific">viral metagenome</name>
    <dbReference type="NCBI Taxonomy" id="1070528"/>
    <lineage>
        <taxon>unclassified sequences</taxon>
        <taxon>metagenomes</taxon>
        <taxon>organismal metagenomes</taxon>
    </lineage>
</organism>
<reference evidence="1" key="1">
    <citation type="journal article" date="2020" name="Nature">
        <title>Giant virus diversity and host interactions through global metagenomics.</title>
        <authorList>
            <person name="Schulz F."/>
            <person name="Roux S."/>
            <person name="Paez-Espino D."/>
            <person name="Jungbluth S."/>
            <person name="Walsh D.A."/>
            <person name="Denef V.J."/>
            <person name="McMahon K.D."/>
            <person name="Konstantinidis K.T."/>
            <person name="Eloe-Fadrosh E.A."/>
            <person name="Kyrpides N.C."/>
            <person name="Woyke T."/>
        </authorList>
    </citation>
    <scope>NUCLEOTIDE SEQUENCE</scope>
    <source>
        <strain evidence="1">GVMAG-M-3300023179-4</strain>
    </source>
</reference>
<sequence length="316" mass="38309">MIFNNYFILINYIISNYDNINYDIIFCKNDIITNKYELDDDYIKWHVKNIGTDITNNKLISGIITCNNIKSKSKKYYMNIIINYIPEYLENAFYDIFFNKIKIAIIITNYIQNYINFESLNNYKIDLYLCIYDIEDPKYRIPINKDDIQQKIKNIKKLIIKDSQKCIKIFDDINMNELYYRTSNIYEAYHSIKENYFFYISLESNLIIENINEIINNNYNELINNKIVMHDNFDETITEKFIICNIFSAEIIFNFHIEIYNYIEVSDRAFYFFLINKKIDYVKENIYTIQPYKQKFIGTSKKNILHLQKIKSNRLK</sequence>
<protein>
    <submittedName>
        <fullName evidence="1">Uncharacterized protein</fullName>
    </submittedName>
</protein>
<dbReference type="AlphaFoldDB" id="A0A6C0H0V3"/>